<reference evidence="1" key="1">
    <citation type="submission" date="2021-06" db="EMBL/GenBank/DDBJ databases">
        <authorList>
            <person name="Kallberg Y."/>
            <person name="Tangrot J."/>
            <person name="Rosling A."/>
        </authorList>
    </citation>
    <scope>NUCLEOTIDE SEQUENCE</scope>
    <source>
        <strain evidence="1">BR232B</strain>
    </source>
</reference>
<keyword evidence="2" id="KW-1185">Reference proteome</keyword>
<proteinExistence type="predicted"/>
<organism evidence="1 2">
    <name type="scientific">Paraglomus brasilianum</name>
    <dbReference type="NCBI Taxonomy" id="144538"/>
    <lineage>
        <taxon>Eukaryota</taxon>
        <taxon>Fungi</taxon>
        <taxon>Fungi incertae sedis</taxon>
        <taxon>Mucoromycota</taxon>
        <taxon>Glomeromycotina</taxon>
        <taxon>Glomeromycetes</taxon>
        <taxon>Paraglomerales</taxon>
        <taxon>Paraglomeraceae</taxon>
        <taxon>Paraglomus</taxon>
    </lineage>
</organism>
<evidence type="ECO:0000313" key="1">
    <source>
        <dbReference type="EMBL" id="CAG8614882.1"/>
    </source>
</evidence>
<evidence type="ECO:0000313" key="2">
    <source>
        <dbReference type="Proteomes" id="UP000789739"/>
    </source>
</evidence>
<name>A0A9N9CTB1_9GLOM</name>
<sequence length="588" mass="67044">MISEEISNSSTNVASPNVVDTMQRITALANRRNLSTLEDFVLVISQTMSSTAPAVQYPLGTDRGIPNDARIQYAMYYVEQGLQRFPDSYDLKYFGHKIAVRQGNMSRATEFFMALRGQYNDHEPFKEYLAQIAHSVINTYADENFSFFIELPSDIREDILLRSAIFYESKEKFLEACNLFNVVLKVNQNTESVFYLGIHAAELTIRCEDRQALPVDNPYRMLLATQFLPFILRRKITVYDNDSLSTRITPTTSVPNVRIAARHSKSNSASIQTGKTHGSKKRTDNRVQFKQLISWLYRTQSYYLALREWRTLFEVSLEVLSKCGYLKLESSAAIRVVDLFDQPLDFAEKLFDLIARGKFADKRQSTIALSIGIACFIYHCFEYYERVFGEKSRSGDGNSTCLIPVTRNESNRSILTPSMQYLASYNTSKQKLDPAIANTFPRVKNNTVRRNGSHSERTKKRKVCQSDRCERYDVMKVTNLLISEDASQQTDCMCDNSDDDSASEAEVANNQEVNDAIVGEAILYLERAGDCWIRLKKMINNANCDVEQEITRLIEIWKLPLDLSNALSFTSGEIALAEMEIEEAHTVC</sequence>
<dbReference type="EMBL" id="CAJVPI010001482">
    <property type="protein sequence ID" value="CAG8614882.1"/>
    <property type="molecule type" value="Genomic_DNA"/>
</dbReference>
<comment type="caution">
    <text evidence="1">The sequence shown here is derived from an EMBL/GenBank/DDBJ whole genome shotgun (WGS) entry which is preliminary data.</text>
</comment>
<dbReference type="AlphaFoldDB" id="A0A9N9CTB1"/>
<protein>
    <submittedName>
        <fullName evidence="1">5315_t:CDS:1</fullName>
    </submittedName>
</protein>
<dbReference type="Proteomes" id="UP000789739">
    <property type="component" value="Unassembled WGS sequence"/>
</dbReference>
<gene>
    <name evidence="1" type="ORF">PBRASI_LOCUS8376</name>
</gene>
<accession>A0A9N9CTB1</accession>
<dbReference type="OrthoDB" id="18145at2759"/>